<dbReference type="AlphaFoldDB" id="A0A482XPS8"/>
<evidence type="ECO:0000313" key="1">
    <source>
        <dbReference type="EMBL" id="RZF48145.1"/>
    </source>
</evidence>
<gene>
    <name evidence="1" type="ORF">LSTR_LSTR009834</name>
</gene>
<keyword evidence="2" id="KW-1185">Reference proteome</keyword>
<dbReference type="Proteomes" id="UP000291343">
    <property type="component" value="Unassembled WGS sequence"/>
</dbReference>
<evidence type="ECO:0000313" key="2">
    <source>
        <dbReference type="Proteomes" id="UP000291343"/>
    </source>
</evidence>
<accession>A0A482XPS8</accession>
<dbReference type="EMBL" id="QKKF02002773">
    <property type="protein sequence ID" value="RZF48145.1"/>
    <property type="molecule type" value="Genomic_DNA"/>
</dbReference>
<dbReference type="InParanoid" id="A0A482XPS8"/>
<proteinExistence type="predicted"/>
<organism evidence="1 2">
    <name type="scientific">Laodelphax striatellus</name>
    <name type="common">Small brown planthopper</name>
    <name type="synonym">Delphax striatella</name>
    <dbReference type="NCBI Taxonomy" id="195883"/>
    <lineage>
        <taxon>Eukaryota</taxon>
        <taxon>Metazoa</taxon>
        <taxon>Ecdysozoa</taxon>
        <taxon>Arthropoda</taxon>
        <taxon>Hexapoda</taxon>
        <taxon>Insecta</taxon>
        <taxon>Pterygota</taxon>
        <taxon>Neoptera</taxon>
        <taxon>Paraneoptera</taxon>
        <taxon>Hemiptera</taxon>
        <taxon>Auchenorrhyncha</taxon>
        <taxon>Fulgoroidea</taxon>
        <taxon>Delphacidae</taxon>
        <taxon>Criomorphinae</taxon>
        <taxon>Laodelphax</taxon>
    </lineage>
</organism>
<name>A0A482XPS8_LAOST</name>
<reference evidence="1 2" key="1">
    <citation type="journal article" date="2017" name="Gigascience">
        <title>Genome sequence of the small brown planthopper, Laodelphax striatellus.</title>
        <authorList>
            <person name="Zhu J."/>
            <person name="Jiang F."/>
            <person name="Wang X."/>
            <person name="Yang P."/>
            <person name="Bao Y."/>
            <person name="Zhao W."/>
            <person name="Wang W."/>
            <person name="Lu H."/>
            <person name="Wang Q."/>
            <person name="Cui N."/>
            <person name="Li J."/>
            <person name="Chen X."/>
            <person name="Luo L."/>
            <person name="Yu J."/>
            <person name="Kang L."/>
            <person name="Cui F."/>
        </authorList>
    </citation>
    <scope>NUCLEOTIDE SEQUENCE [LARGE SCALE GENOMIC DNA]</scope>
    <source>
        <strain evidence="1">Lst14</strain>
    </source>
</reference>
<comment type="caution">
    <text evidence="1">The sequence shown here is derived from an EMBL/GenBank/DDBJ whole genome shotgun (WGS) entry which is preliminary data.</text>
</comment>
<sequence length="122" mass="13905">MSCTEPTFWSITGMDETPPLSFGAIGELHWLLCDLANSYNECYNEQLFPLTFAFLVGLIKNIGLTCFDILDYTEGRISRRTLDIAKKLHSEYLPIESRKKVSGTSFTFAVFVMQFRSQNQST</sequence>
<protein>
    <submittedName>
        <fullName evidence="1">Uncharacterized protein</fullName>
    </submittedName>
</protein>